<evidence type="ECO:0000313" key="2">
    <source>
        <dbReference type="EMBL" id="QQP49395.1"/>
    </source>
</evidence>
<feature type="region of interest" description="Disordered" evidence="1">
    <location>
        <begin position="1"/>
        <end position="20"/>
    </location>
</feature>
<feature type="non-terminal residue" evidence="2">
    <location>
        <position position="1"/>
    </location>
</feature>
<evidence type="ECO:0000256" key="1">
    <source>
        <dbReference type="SAM" id="MobiDB-lite"/>
    </source>
</evidence>
<protein>
    <submittedName>
        <fullName evidence="2">Uncharacterized protein</fullName>
    </submittedName>
</protein>
<reference evidence="3" key="1">
    <citation type="submission" date="2021-01" db="EMBL/GenBank/DDBJ databases">
        <title>Caligus Genome Assembly.</title>
        <authorList>
            <person name="Gallardo-Escarate C."/>
        </authorList>
    </citation>
    <scope>NUCLEOTIDE SEQUENCE [LARGE SCALE GENOMIC DNA]</scope>
</reference>
<sequence length="50" mass="5506">TASREIVSHFGSMPDQEPNYWKINPVRQDLVGTCHSSTGSKDSSKLQAQS</sequence>
<name>A0A7T8HH34_CALRO</name>
<organism evidence="2 3">
    <name type="scientific">Caligus rogercresseyi</name>
    <name type="common">Sea louse</name>
    <dbReference type="NCBI Taxonomy" id="217165"/>
    <lineage>
        <taxon>Eukaryota</taxon>
        <taxon>Metazoa</taxon>
        <taxon>Ecdysozoa</taxon>
        <taxon>Arthropoda</taxon>
        <taxon>Crustacea</taxon>
        <taxon>Multicrustacea</taxon>
        <taxon>Hexanauplia</taxon>
        <taxon>Copepoda</taxon>
        <taxon>Siphonostomatoida</taxon>
        <taxon>Caligidae</taxon>
        <taxon>Caligus</taxon>
    </lineage>
</organism>
<keyword evidence="3" id="KW-1185">Reference proteome</keyword>
<dbReference type="AlphaFoldDB" id="A0A7T8HH34"/>
<evidence type="ECO:0000313" key="3">
    <source>
        <dbReference type="Proteomes" id="UP000595437"/>
    </source>
</evidence>
<dbReference type="EMBL" id="CP045895">
    <property type="protein sequence ID" value="QQP49395.1"/>
    <property type="molecule type" value="Genomic_DNA"/>
</dbReference>
<dbReference type="Proteomes" id="UP000595437">
    <property type="component" value="Chromosome 6"/>
</dbReference>
<gene>
    <name evidence="2" type="ORF">FKW44_010052</name>
</gene>
<proteinExistence type="predicted"/>
<accession>A0A7T8HH34</accession>